<dbReference type="GO" id="GO:0004860">
    <property type="term" value="F:protein kinase inhibitor activity"/>
    <property type="evidence" value="ECO:0007669"/>
    <property type="project" value="UniProtKB-KW"/>
</dbReference>
<evidence type="ECO:0000256" key="1">
    <source>
        <dbReference type="SAM" id="MobiDB-lite"/>
    </source>
</evidence>
<gene>
    <name evidence="3" type="primary">LOC111312619</name>
</gene>
<feature type="compositionally biased region" description="Low complexity" evidence="1">
    <location>
        <begin position="37"/>
        <end position="52"/>
    </location>
</feature>
<dbReference type="GO" id="GO:0005886">
    <property type="term" value="C:plasma membrane"/>
    <property type="evidence" value="ECO:0007669"/>
    <property type="project" value="InterPro"/>
</dbReference>
<dbReference type="OrthoDB" id="1709800at2759"/>
<feature type="compositionally biased region" description="Basic and acidic residues" evidence="1">
    <location>
        <begin position="8"/>
        <end position="32"/>
    </location>
</feature>
<keyword evidence="3" id="KW-0649">Protein kinase inhibitor</keyword>
<dbReference type="KEGG" id="dzi:111312619"/>
<dbReference type="GeneID" id="111312619"/>
<keyword evidence="2" id="KW-1185">Reference proteome</keyword>
<reference evidence="3" key="1">
    <citation type="submission" date="2025-08" db="UniProtKB">
        <authorList>
            <consortium name="RefSeq"/>
        </authorList>
    </citation>
    <scope>IDENTIFICATION</scope>
    <source>
        <tissue evidence="3">Fruit stalk</tissue>
    </source>
</reference>
<dbReference type="RefSeq" id="XP_022768794.1">
    <property type="nucleotide sequence ID" value="XM_022913059.1"/>
</dbReference>
<evidence type="ECO:0000313" key="2">
    <source>
        <dbReference type="Proteomes" id="UP000515121"/>
    </source>
</evidence>
<feature type="region of interest" description="Disordered" evidence="1">
    <location>
        <begin position="260"/>
        <end position="279"/>
    </location>
</feature>
<proteinExistence type="predicted"/>
<evidence type="ECO:0000313" key="3">
    <source>
        <dbReference type="RefSeq" id="XP_022768794.1"/>
    </source>
</evidence>
<name>A0A6P6AV66_DURZI</name>
<dbReference type="Proteomes" id="UP000515121">
    <property type="component" value="Unplaced"/>
</dbReference>
<accession>A0A6P6AV66</accession>
<organism evidence="2 3">
    <name type="scientific">Durio zibethinus</name>
    <name type="common">Durian</name>
    <dbReference type="NCBI Taxonomy" id="66656"/>
    <lineage>
        <taxon>Eukaryota</taxon>
        <taxon>Viridiplantae</taxon>
        <taxon>Streptophyta</taxon>
        <taxon>Embryophyta</taxon>
        <taxon>Tracheophyta</taxon>
        <taxon>Spermatophyta</taxon>
        <taxon>Magnoliopsida</taxon>
        <taxon>eudicotyledons</taxon>
        <taxon>Gunneridae</taxon>
        <taxon>Pentapetalae</taxon>
        <taxon>rosids</taxon>
        <taxon>malvids</taxon>
        <taxon>Malvales</taxon>
        <taxon>Malvaceae</taxon>
        <taxon>Helicteroideae</taxon>
        <taxon>Durio</taxon>
    </lineage>
</organism>
<feature type="region of interest" description="Disordered" evidence="1">
    <location>
        <begin position="125"/>
        <end position="169"/>
    </location>
</feature>
<dbReference type="InterPro" id="IPR039620">
    <property type="entry name" value="BKI1/MAKR1/3/4"/>
</dbReference>
<dbReference type="AlphaFoldDB" id="A0A6P6AV66"/>
<dbReference type="PANTHER" id="PTHR33312">
    <property type="entry name" value="MEMBRANE-ASSOCIATED KINASE REGULATOR 4-RELATED"/>
    <property type="match status" value="1"/>
</dbReference>
<protein>
    <submittedName>
        <fullName evidence="3">BRI1 kinase inhibitor 1-like</fullName>
    </submittedName>
</protein>
<feature type="compositionally biased region" description="Low complexity" evidence="1">
    <location>
        <begin position="137"/>
        <end position="151"/>
    </location>
</feature>
<sequence length="320" mass="35973">METYQQQKSREKVVDRKHQEGKLKHETKEGSADKQQSSISPASPPSASSSPSHEFSFTISLHSSSNIVPDSKTKIPPSIAIDLSPADDIFFHGHLLPLHLLSHLPVSPRSSTNSLDSFTLPIRELLDDPKPDKTSGNYSSKSDSNIRSSSNKNHDRVGNRHHQSHNIEAIGRNKSKSFSLFGLTRWQKGRVDIRETEEKEKHKTKTRFDVSHVLKRYVRMVRPLLFFRGRRENLHPHRQSYSFSGNLSLRNKKQELRGRRGEYSAPASMRTSPTNSGLLVATTGFPSSTSDSTMEELQAAIQAAIAHCKNSIRGEDKLEC</sequence>
<dbReference type="PANTHER" id="PTHR33312:SF19">
    <property type="entry name" value="BRI1 KINASE INHIBITOR 1"/>
    <property type="match status" value="1"/>
</dbReference>
<feature type="region of interest" description="Disordered" evidence="1">
    <location>
        <begin position="1"/>
        <end position="54"/>
    </location>
</feature>